<name>A0A3B1C4C4_9ZZZZ</name>
<dbReference type="GO" id="GO:0005975">
    <property type="term" value="P:carbohydrate metabolic process"/>
    <property type="evidence" value="ECO:0007669"/>
    <property type="project" value="InterPro"/>
</dbReference>
<dbReference type="InterPro" id="IPR012341">
    <property type="entry name" value="6hp_glycosidase-like_sf"/>
</dbReference>
<organism evidence="1">
    <name type="scientific">hydrothermal vent metagenome</name>
    <dbReference type="NCBI Taxonomy" id="652676"/>
    <lineage>
        <taxon>unclassified sequences</taxon>
        <taxon>metagenomes</taxon>
        <taxon>ecological metagenomes</taxon>
    </lineage>
</organism>
<dbReference type="Gene3D" id="1.50.10.10">
    <property type="match status" value="1"/>
</dbReference>
<accession>A0A3B1C4C4</accession>
<evidence type="ECO:0000313" key="1">
    <source>
        <dbReference type="EMBL" id="VAX19443.1"/>
    </source>
</evidence>
<dbReference type="AlphaFoldDB" id="A0A3B1C4C4"/>
<evidence type="ECO:0008006" key="2">
    <source>
        <dbReference type="Google" id="ProtNLM"/>
    </source>
</evidence>
<dbReference type="EMBL" id="UOGD01000140">
    <property type="protein sequence ID" value="VAX19443.1"/>
    <property type="molecule type" value="Genomic_DNA"/>
</dbReference>
<proteinExistence type="predicted"/>
<gene>
    <name evidence="1" type="ORF">MNBD_IGNAVI01-1837</name>
</gene>
<sequence>MNKDHSANSLITSIFILLLFSSTGLFGQSNSTKENDAEKKGFNTLWEKATYANINSKSWDQILAENTFKFRPPYTVHLPIQPVHSPDFIHVDAALNVTRRRVTENVSMLDKESYPAAREQESFAVQFAFDDPPFIPDFKQSALSLEENKYPVVTADYFAWDIDYQIEYSCTAIDEEQSLLWIKIIVRNEDEKIRSVDVRTKINFYREDKLFSYHYFPFNFDASRWLPPNKIQLDGNSIIKESKVIGKVVPGDMDVEWERKKHYEDKEFNKKWGGHNPYYVLPSMMLKDVKNVIHAQAELKPGEERTFSIALLTNDSMVTSKHLEILEEASAEENKKKALAHFKNQFTKENTELHFPLDNWQDVFTAIQTSALQLMVKYPDKTNLMPTQGGSSERFFVWVWEAVHMLRPMLRVGYFEPVRKSLDYIFSLQDAGCPPEGKVTTTKGSIGTTGPKWMCTTGAALALASDYYLYSNEDEFLDQYLPKILKASQWIVGEIKATRKLNPDGTRPLYYGLMPFGWATDGDIGYVVSMTDGYSFWGLEKTVNLLERIGHKDAHEYRKELEMYRADIAVAVKGLAQPDGFIERKILTDEKGMITKKFANVVSSAMLGYTGAVESDSEIFRNFIKYYEENRAVGYFMGNMDREIAYIGTAEYIWQQIYLSLGEWKKAFATTQVNFKYGMTHDTYQVQERFSRRNPAFTPWQPNGSGNGRMLDMMLNSLYFESDEGVTLLAAVPFSWLQANKTIELKNLYTKTGRVSLEINAIDAKTCEVILSSLDGNSLPSLIRLPEDLNAVTENPSIENEGKGIFKLADHIEKIVFKVSD</sequence>
<protein>
    <recommendedName>
        <fullName evidence="2">Glycosyl hydrolase 36 catalytic domain-containing protein</fullName>
    </recommendedName>
</protein>
<reference evidence="1" key="1">
    <citation type="submission" date="2018-06" db="EMBL/GenBank/DDBJ databases">
        <authorList>
            <person name="Zhirakovskaya E."/>
        </authorList>
    </citation>
    <scope>NUCLEOTIDE SEQUENCE</scope>
</reference>
<dbReference type="InterPro" id="IPR008928">
    <property type="entry name" value="6-hairpin_glycosidase_sf"/>
</dbReference>
<dbReference type="SUPFAM" id="SSF48208">
    <property type="entry name" value="Six-hairpin glycosidases"/>
    <property type="match status" value="1"/>
</dbReference>